<gene>
    <name evidence="1" type="ORF">TTHERM_000860479</name>
</gene>
<dbReference type="AlphaFoldDB" id="W7X496"/>
<name>W7X496_TETTS</name>
<reference evidence="2" key="1">
    <citation type="journal article" date="2006" name="PLoS Biol.">
        <title>Macronuclear genome sequence of the ciliate Tetrahymena thermophila, a model eukaryote.</title>
        <authorList>
            <person name="Eisen J.A."/>
            <person name="Coyne R.S."/>
            <person name="Wu M."/>
            <person name="Wu D."/>
            <person name="Thiagarajan M."/>
            <person name="Wortman J.R."/>
            <person name="Badger J.H."/>
            <person name="Ren Q."/>
            <person name="Amedeo P."/>
            <person name="Jones K.M."/>
            <person name="Tallon L.J."/>
            <person name="Delcher A.L."/>
            <person name="Salzberg S.L."/>
            <person name="Silva J.C."/>
            <person name="Haas B.J."/>
            <person name="Majoros W.H."/>
            <person name="Farzad M."/>
            <person name="Carlton J.M."/>
            <person name="Smith R.K. Jr."/>
            <person name="Garg J."/>
            <person name="Pearlman R.E."/>
            <person name="Karrer K.M."/>
            <person name="Sun L."/>
            <person name="Manning G."/>
            <person name="Elde N.C."/>
            <person name="Turkewitz A.P."/>
            <person name="Asai D.J."/>
            <person name="Wilkes D.E."/>
            <person name="Wang Y."/>
            <person name="Cai H."/>
            <person name="Collins K."/>
            <person name="Stewart B.A."/>
            <person name="Lee S.R."/>
            <person name="Wilamowska K."/>
            <person name="Weinberg Z."/>
            <person name="Ruzzo W.L."/>
            <person name="Wloga D."/>
            <person name="Gaertig J."/>
            <person name="Frankel J."/>
            <person name="Tsao C.-C."/>
            <person name="Gorovsky M.A."/>
            <person name="Keeling P.J."/>
            <person name="Waller R.F."/>
            <person name="Patron N.J."/>
            <person name="Cherry J.M."/>
            <person name="Stover N.A."/>
            <person name="Krieger C.J."/>
            <person name="del Toro C."/>
            <person name="Ryder H.F."/>
            <person name="Williamson S.C."/>
            <person name="Barbeau R.A."/>
            <person name="Hamilton E.P."/>
            <person name="Orias E."/>
        </authorList>
    </citation>
    <scope>NUCLEOTIDE SEQUENCE [LARGE SCALE GENOMIC DNA]</scope>
    <source>
        <strain evidence="2">SB210</strain>
    </source>
</reference>
<proteinExistence type="predicted"/>
<dbReference type="RefSeq" id="XP_012653325.1">
    <property type="nucleotide sequence ID" value="XM_012797871.1"/>
</dbReference>
<dbReference type="KEGG" id="tet:TTHERM_000860479"/>
<evidence type="ECO:0000313" key="1">
    <source>
        <dbReference type="EMBL" id="EWS74140.1"/>
    </source>
</evidence>
<dbReference type="EMBL" id="GG662682">
    <property type="protein sequence ID" value="EWS74140.1"/>
    <property type="molecule type" value="Genomic_DNA"/>
</dbReference>
<keyword evidence="2" id="KW-1185">Reference proteome</keyword>
<organism evidence="1 2">
    <name type="scientific">Tetrahymena thermophila (strain SB210)</name>
    <dbReference type="NCBI Taxonomy" id="312017"/>
    <lineage>
        <taxon>Eukaryota</taxon>
        <taxon>Sar</taxon>
        <taxon>Alveolata</taxon>
        <taxon>Ciliophora</taxon>
        <taxon>Intramacronucleata</taxon>
        <taxon>Oligohymenophorea</taxon>
        <taxon>Hymenostomatida</taxon>
        <taxon>Tetrahymenina</taxon>
        <taxon>Tetrahymenidae</taxon>
        <taxon>Tetrahymena</taxon>
    </lineage>
</organism>
<dbReference type="InParanoid" id="W7X496"/>
<evidence type="ECO:0000313" key="2">
    <source>
        <dbReference type="Proteomes" id="UP000009168"/>
    </source>
</evidence>
<accession>W7X496</accession>
<protein>
    <submittedName>
        <fullName evidence="1">Uncharacterized protein</fullName>
    </submittedName>
</protein>
<sequence length="100" mass="12120">MLVRIFLKLIEEESGTKNTYSLRKNKIIQIMLLGERVNEKNQVVYQLMDECIELNFLMNQKKIFFQQERILAILKIYQITTNKQKTKILKQHVNRFIQFI</sequence>
<dbReference type="Proteomes" id="UP000009168">
    <property type="component" value="Unassembled WGS sequence"/>
</dbReference>
<dbReference type="GeneID" id="24440957"/>